<sequence>MEPAVELIELPLIQSRKFSTRTMLGIAVADKAMSPAHGVRLLENLLLSGIVDPVVSKVFSCFGLPEGAEQRMQFF</sequence>
<name>A0A5C5X4N6_9PLAN</name>
<gene>
    <name evidence="1" type="ORF">KOR42_04500</name>
</gene>
<proteinExistence type="predicted"/>
<organism evidence="1 2">
    <name type="scientific">Thalassoglobus neptunius</name>
    <dbReference type="NCBI Taxonomy" id="1938619"/>
    <lineage>
        <taxon>Bacteria</taxon>
        <taxon>Pseudomonadati</taxon>
        <taxon>Planctomycetota</taxon>
        <taxon>Planctomycetia</taxon>
        <taxon>Planctomycetales</taxon>
        <taxon>Planctomycetaceae</taxon>
        <taxon>Thalassoglobus</taxon>
    </lineage>
</organism>
<reference evidence="1 2" key="1">
    <citation type="submission" date="2019-02" db="EMBL/GenBank/DDBJ databases">
        <title>Deep-cultivation of Planctomycetes and their phenomic and genomic characterization uncovers novel biology.</title>
        <authorList>
            <person name="Wiegand S."/>
            <person name="Jogler M."/>
            <person name="Boedeker C."/>
            <person name="Pinto D."/>
            <person name="Vollmers J."/>
            <person name="Rivas-Marin E."/>
            <person name="Kohn T."/>
            <person name="Peeters S.H."/>
            <person name="Heuer A."/>
            <person name="Rast P."/>
            <person name="Oberbeckmann S."/>
            <person name="Bunk B."/>
            <person name="Jeske O."/>
            <person name="Meyerdierks A."/>
            <person name="Storesund J.E."/>
            <person name="Kallscheuer N."/>
            <person name="Luecker S."/>
            <person name="Lage O.M."/>
            <person name="Pohl T."/>
            <person name="Merkel B.J."/>
            <person name="Hornburger P."/>
            <person name="Mueller R.-W."/>
            <person name="Bruemmer F."/>
            <person name="Labrenz M."/>
            <person name="Spormann A.M."/>
            <person name="Op Den Camp H."/>
            <person name="Overmann J."/>
            <person name="Amann R."/>
            <person name="Jetten M.S.M."/>
            <person name="Mascher T."/>
            <person name="Medema M.H."/>
            <person name="Devos D.P."/>
            <person name="Kaster A.-K."/>
            <person name="Ovreas L."/>
            <person name="Rohde M."/>
            <person name="Galperin M.Y."/>
            <person name="Jogler C."/>
        </authorList>
    </citation>
    <scope>NUCLEOTIDE SEQUENCE [LARGE SCALE GENOMIC DNA]</scope>
    <source>
        <strain evidence="1 2">KOR42</strain>
    </source>
</reference>
<protein>
    <submittedName>
        <fullName evidence="1">Uncharacterized protein</fullName>
    </submittedName>
</protein>
<keyword evidence="2" id="KW-1185">Reference proteome</keyword>
<dbReference type="Proteomes" id="UP000317243">
    <property type="component" value="Unassembled WGS sequence"/>
</dbReference>
<dbReference type="EMBL" id="SIHI01000001">
    <property type="protein sequence ID" value="TWT57092.1"/>
    <property type="molecule type" value="Genomic_DNA"/>
</dbReference>
<evidence type="ECO:0000313" key="2">
    <source>
        <dbReference type="Proteomes" id="UP000317243"/>
    </source>
</evidence>
<evidence type="ECO:0000313" key="1">
    <source>
        <dbReference type="EMBL" id="TWT57092.1"/>
    </source>
</evidence>
<accession>A0A5C5X4N6</accession>
<comment type="caution">
    <text evidence="1">The sequence shown here is derived from an EMBL/GenBank/DDBJ whole genome shotgun (WGS) entry which is preliminary data.</text>
</comment>
<dbReference type="AlphaFoldDB" id="A0A5C5X4N6"/>